<dbReference type="GO" id="GO:0005737">
    <property type="term" value="C:cytoplasm"/>
    <property type="evidence" value="ECO:0007669"/>
    <property type="project" value="TreeGrafter"/>
</dbReference>
<protein>
    <submittedName>
        <fullName evidence="7">Taurine dioxygenase</fullName>
    </submittedName>
</protein>
<evidence type="ECO:0000256" key="2">
    <source>
        <dbReference type="ARBA" id="ARBA00022723"/>
    </source>
</evidence>
<dbReference type="InterPro" id="IPR003819">
    <property type="entry name" value="TauD/TfdA-like"/>
</dbReference>
<dbReference type="Gene3D" id="3.60.130.10">
    <property type="entry name" value="Clavaminate synthase-like"/>
    <property type="match status" value="1"/>
</dbReference>
<accession>A0A1X7M0E3</accession>
<evidence type="ECO:0000259" key="6">
    <source>
        <dbReference type="Pfam" id="PF02668"/>
    </source>
</evidence>
<dbReference type="InterPro" id="IPR042098">
    <property type="entry name" value="TauD-like_sf"/>
</dbReference>
<dbReference type="Pfam" id="PF02668">
    <property type="entry name" value="TauD"/>
    <property type="match status" value="1"/>
</dbReference>
<dbReference type="STRING" id="1515439.SAMN06265784_113104"/>
<dbReference type="SUPFAM" id="SSF51197">
    <property type="entry name" value="Clavaminate synthase-like"/>
    <property type="match status" value="1"/>
</dbReference>
<evidence type="ECO:0000256" key="4">
    <source>
        <dbReference type="ARBA" id="ARBA00023002"/>
    </source>
</evidence>
<dbReference type="GO" id="GO:0016706">
    <property type="term" value="F:2-oxoglutarate-dependent dioxygenase activity"/>
    <property type="evidence" value="ECO:0007669"/>
    <property type="project" value="TreeGrafter"/>
</dbReference>
<reference evidence="8" key="1">
    <citation type="submission" date="2017-04" db="EMBL/GenBank/DDBJ databases">
        <authorList>
            <person name="Varghese N."/>
            <person name="Submissions S."/>
        </authorList>
    </citation>
    <scope>NUCLEOTIDE SEQUENCE [LARGE SCALE GENOMIC DNA]</scope>
    <source>
        <strain evidence="8">LMG 29540</strain>
    </source>
</reference>
<evidence type="ECO:0000313" key="8">
    <source>
        <dbReference type="Proteomes" id="UP000193228"/>
    </source>
</evidence>
<keyword evidence="4" id="KW-0560">Oxidoreductase</keyword>
<dbReference type="PANTHER" id="PTHR30468">
    <property type="entry name" value="ALPHA-KETOGLUTARATE-DEPENDENT SULFONATE DIOXYGENASE"/>
    <property type="match status" value="1"/>
</dbReference>
<dbReference type="AlphaFoldDB" id="A0A1X7M0E3"/>
<evidence type="ECO:0000256" key="3">
    <source>
        <dbReference type="ARBA" id="ARBA00022964"/>
    </source>
</evidence>
<keyword evidence="2" id="KW-0479">Metal-binding</keyword>
<dbReference type="PANTHER" id="PTHR30468:SF1">
    <property type="entry name" value="ALPHA-KETOGLUTARATE-DEPENDENT SULFONATE DIOXYGENASE"/>
    <property type="match status" value="1"/>
</dbReference>
<evidence type="ECO:0000313" key="7">
    <source>
        <dbReference type="EMBL" id="SMG59541.1"/>
    </source>
</evidence>
<comment type="similarity">
    <text evidence="1">Belongs to the TfdA dioxygenase family.</text>
</comment>
<dbReference type="EMBL" id="FXAT01000013">
    <property type="protein sequence ID" value="SMG59541.1"/>
    <property type="molecule type" value="Genomic_DNA"/>
</dbReference>
<dbReference type="Proteomes" id="UP000193228">
    <property type="component" value="Unassembled WGS sequence"/>
</dbReference>
<dbReference type="OrthoDB" id="581608at2"/>
<feature type="domain" description="TauD/TfdA-like" evidence="6">
    <location>
        <begin position="3"/>
        <end position="274"/>
    </location>
</feature>
<gene>
    <name evidence="7" type="ORF">SAMN06265784_113104</name>
</gene>
<name>A0A1X7M0E3_9BURK</name>
<dbReference type="InterPro" id="IPR051323">
    <property type="entry name" value="AtsK-like"/>
</dbReference>
<keyword evidence="3 7" id="KW-0223">Dioxygenase</keyword>
<proteinExistence type="inferred from homology"/>
<dbReference type="GO" id="GO:0046872">
    <property type="term" value="F:metal ion binding"/>
    <property type="evidence" value="ECO:0007669"/>
    <property type="project" value="UniProtKB-KW"/>
</dbReference>
<dbReference type="RefSeq" id="WP_085488879.1">
    <property type="nucleotide sequence ID" value="NZ_FXAT01000013.1"/>
</dbReference>
<evidence type="ECO:0000256" key="5">
    <source>
        <dbReference type="ARBA" id="ARBA00023004"/>
    </source>
</evidence>
<sequence>MNIEPLTYAIGAELTNVNLADAIHDDGLFAVIREALLKHRVLFLRDQDITRAEHVAFARRFGELEDHPVAGSDPEHPGLVRIYKTPDQPNDRYENAWHSDATWRVAPQFGAVLRCVECPPIGGDTMWANMVLAYEKLPAHIKAQIADLRARHSIEASFGAAMPIEKRLALKAQFPDAEHPVVRTHPETSEKVLFVSGFTTHFTNFHTPERVRYGQDHSPGAAHLLSYLVSQAYIPEYQVRWRWKKNSVAIWDNRSTQHYAVMDYPPCHRKMERAGIIGDVPY</sequence>
<organism evidence="7 8">
    <name type="scientific">Paraburkholderia susongensis</name>
    <dbReference type="NCBI Taxonomy" id="1515439"/>
    <lineage>
        <taxon>Bacteria</taxon>
        <taxon>Pseudomonadati</taxon>
        <taxon>Pseudomonadota</taxon>
        <taxon>Betaproteobacteria</taxon>
        <taxon>Burkholderiales</taxon>
        <taxon>Burkholderiaceae</taxon>
        <taxon>Paraburkholderia</taxon>
    </lineage>
</organism>
<evidence type="ECO:0000256" key="1">
    <source>
        <dbReference type="ARBA" id="ARBA00005896"/>
    </source>
</evidence>
<keyword evidence="5" id="KW-0408">Iron</keyword>
<keyword evidence="8" id="KW-1185">Reference proteome</keyword>